<dbReference type="InterPro" id="IPR007404">
    <property type="entry name" value="YdjM-like"/>
</dbReference>
<evidence type="ECO:0000313" key="2">
    <source>
        <dbReference type="Proteomes" id="UP000223527"/>
    </source>
</evidence>
<protein>
    <submittedName>
        <fullName evidence="1">Metal-dependent hydrolase</fullName>
    </submittedName>
</protein>
<reference evidence="1 2" key="1">
    <citation type="submission" date="2017-10" db="EMBL/GenBank/DDBJ databases">
        <authorList>
            <person name="Banno H."/>
            <person name="Chua N.-H."/>
        </authorList>
    </citation>
    <scope>NUCLEOTIDE SEQUENCE [LARGE SCALE GENOMIC DNA]</scope>
    <source>
        <strain evidence="1 2">YW11</strain>
    </source>
</reference>
<dbReference type="AlphaFoldDB" id="A0A2C7AG14"/>
<dbReference type="Proteomes" id="UP000223527">
    <property type="component" value="Unassembled WGS sequence"/>
</dbReference>
<dbReference type="RefSeq" id="WP_099093767.1">
    <property type="nucleotide sequence ID" value="NZ_PDNU01000002.1"/>
</dbReference>
<accession>A0A2C7AG14</accession>
<comment type="caution">
    <text evidence="1">The sequence shown here is derived from an EMBL/GenBank/DDBJ whole genome shotgun (WGS) entry which is preliminary data.</text>
</comment>
<dbReference type="OrthoDB" id="5459053at2"/>
<dbReference type="GO" id="GO:0016787">
    <property type="term" value="F:hydrolase activity"/>
    <property type="evidence" value="ECO:0007669"/>
    <property type="project" value="UniProtKB-KW"/>
</dbReference>
<dbReference type="Pfam" id="PF04307">
    <property type="entry name" value="YdjM"/>
    <property type="match status" value="1"/>
</dbReference>
<dbReference type="EMBL" id="PDNU01000002">
    <property type="protein sequence ID" value="PHK96623.1"/>
    <property type="molecule type" value="Genomic_DNA"/>
</dbReference>
<gene>
    <name evidence="1" type="ORF">CR162_01500</name>
</gene>
<evidence type="ECO:0000313" key="1">
    <source>
        <dbReference type="EMBL" id="PHK96623.1"/>
    </source>
</evidence>
<dbReference type="PANTHER" id="PTHR35531">
    <property type="entry name" value="INNER MEMBRANE PROTEIN YBCI-RELATED"/>
    <property type="match status" value="1"/>
</dbReference>
<name>A0A2C7AG14_9PROT</name>
<keyword evidence="2" id="KW-1185">Reference proteome</keyword>
<keyword evidence="1" id="KW-0378">Hydrolase</keyword>
<proteinExistence type="predicted"/>
<sequence>MMAGSHIALGAAAWFAAAPRLDLPALDPALLGLAVFGALLPDIDHPKSWVGKALWPVSRVFARLLGHRGITHSALAVVGCTALLLSQDVPLAITAPLVVGYLSHLGADLLTPAGLRLAWPLRGTYALPLCRAGSPFEPLVVALILSWAWGSTSEKVNFAAGLRATGICRVAEGVMPALCPPGSSAALPGGPGLGRLWEKALGAGGTVLARQGGEALGPALR</sequence>
<organism evidence="1 2">
    <name type="scientific">Teichococcus rhizosphaerae</name>
    <dbReference type="NCBI Taxonomy" id="1335062"/>
    <lineage>
        <taxon>Bacteria</taxon>
        <taxon>Pseudomonadati</taxon>
        <taxon>Pseudomonadota</taxon>
        <taxon>Alphaproteobacteria</taxon>
        <taxon>Acetobacterales</taxon>
        <taxon>Roseomonadaceae</taxon>
        <taxon>Roseomonas</taxon>
    </lineage>
</organism>
<dbReference type="PANTHER" id="PTHR35531:SF1">
    <property type="entry name" value="INNER MEMBRANE PROTEIN YBCI-RELATED"/>
    <property type="match status" value="1"/>
</dbReference>